<dbReference type="Proteomes" id="UP000008711">
    <property type="component" value="Unassembled WGS sequence"/>
</dbReference>
<sequence length="255" mass="28471">MEEVSNTDVEERGSPTESGEGPVTHSAPEVLLSTHTYNSPDDVHSIDTNEDRIPNTVSESLSSLLCDKCKPEDLHNTDDKHLDSSGIYGGICRGSRMSADSMESELNSDFSSELLDISEVIARKKKRDLMQTDDAEDPEEEFRRHFLKTFQDLPRLSQISLDDSPKKTPTERNQKAEIDIEMPTSSNEDTELLTKKGDDTGETTIPRNTSNIDSDNTKEPDNNIAENTETNLLENSDIQEIENADEMLSSSNKNM</sequence>
<feature type="compositionally biased region" description="Polar residues" evidence="1">
    <location>
        <begin position="224"/>
        <end position="236"/>
    </location>
</feature>
<protein>
    <submittedName>
        <fullName evidence="2">Uncharacterized protein</fullName>
    </submittedName>
</protein>
<feature type="region of interest" description="Disordered" evidence="1">
    <location>
        <begin position="1"/>
        <end position="53"/>
    </location>
</feature>
<organism evidence="2 3">
    <name type="scientific">Drosophila erecta</name>
    <name type="common">Fruit fly</name>
    <dbReference type="NCBI Taxonomy" id="7220"/>
    <lineage>
        <taxon>Eukaryota</taxon>
        <taxon>Metazoa</taxon>
        <taxon>Ecdysozoa</taxon>
        <taxon>Arthropoda</taxon>
        <taxon>Hexapoda</taxon>
        <taxon>Insecta</taxon>
        <taxon>Pterygota</taxon>
        <taxon>Neoptera</taxon>
        <taxon>Endopterygota</taxon>
        <taxon>Diptera</taxon>
        <taxon>Brachycera</taxon>
        <taxon>Muscomorpha</taxon>
        <taxon>Ephydroidea</taxon>
        <taxon>Drosophilidae</taxon>
        <taxon>Drosophila</taxon>
        <taxon>Sophophora</taxon>
    </lineage>
</organism>
<feature type="compositionally biased region" description="Basic and acidic residues" evidence="1">
    <location>
        <begin position="163"/>
        <end position="178"/>
    </location>
</feature>
<reference evidence="2 3" key="1">
    <citation type="journal article" date="2007" name="Nature">
        <title>Evolution of genes and genomes on the Drosophila phylogeny.</title>
        <authorList>
            <consortium name="Drosophila 12 Genomes Consortium"/>
            <person name="Clark A.G."/>
            <person name="Eisen M.B."/>
            <person name="Smith D.R."/>
            <person name="Bergman C.M."/>
            <person name="Oliver B."/>
            <person name="Markow T.A."/>
            <person name="Kaufman T.C."/>
            <person name="Kellis M."/>
            <person name="Gelbart W."/>
            <person name="Iyer V.N."/>
            <person name="Pollard D.A."/>
            <person name="Sackton T.B."/>
            <person name="Larracuente A.M."/>
            <person name="Singh N.D."/>
            <person name="Abad J.P."/>
            <person name="Abt D.N."/>
            <person name="Adryan B."/>
            <person name="Aguade M."/>
            <person name="Akashi H."/>
            <person name="Anderson W.W."/>
            <person name="Aquadro C.F."/>
            <person name="Ardell D.H."/>
            <person name="Arguello R."/>
            <person name="Artieri C.G."/>
            <person name="Barbash D.A."/>
            <person name="Barker D."/>
            <person name="Barsanti P."/>
            <person name="Batterham P."/>
            <person name="Batzoglou S."/>
            <person name="Begun D."/>
            <person name="Bhutkar A."/>
            <person name="Blanco E."/>
            <person name="Bosak S.A."/>
            <person name="Bradley R.K."/>
            <person name="Brand A.D."/>
            <person name="Brent M.R."/>
            <person name="Brooks A.N."/>
            <person name="Brown R.H."/>
            <person name="Butlin R.K."/>
            <person name="Caggese C."/>
            <person name="Calvi B.R."/>
            <person name="Bernardo de Carvalho A."/>
            <person name="Caspi A."/>
            <person name="Castrezana S."/>
            <person name="Celniker S.E."/>
            <person name="Chang J.L."/>
            <person name="Chapple C."/>
            <person name="Chatterji S."/>
            <person name="Chinwalla A."/>
            <person name="Civetta A."/>
            <person name="Clifton S.W."/>
            <person name="Comeron J.M."/>
            <person name="Costello J.C."/>
            <person name="Coyne J.A."/>
            <person name="Daub J."/>
            <person name="David R.G."/>
            <person name="Delcher A.L."/>
            <person name="Delehaunty K."/>
            <person name="Do C.B."/>
            <person name="Ebling H."/>
            <person name="Edwards K."/>
            <person name="Eickbush T."/>
            <person name="Evans J.D."/>
            <person name="Filipski A."/>
            <person name="Findeiss S."/>
            <person name="Freyhult E."/>
            <person name="Fulton L."/>
            <person name="Fulton R."/>
            <person name="Garcia A.C."/>
            <person name="Gardiner A."/>
            <person name="Garfield D.A."/>
            <person name="Garvin B.E."/>
            <person name="Gibson G."/>
            <person name="Gilbert D."/>
            <person name="Gnerre S."/>
            <person name="Godfrey J."/>
            <person name="Good R."/>
            <person name="Gotea V."/>
            <person name="Gravely B."/>
            <person name="Greenberg A.J."/>
            <person name="Griffiths-Jones S."/>
            <person name="Gross S."/>
            <person name="Guigo R."/>
            <person name="Gustafson E.A."/>
            <person name="Haerty W."/>
            <person name="Hahn M.W."/>
            <person name="Halligan D.L."/>
            <person name="Halpern A.L."/>
            <person name="Halter G.M."/>
            <person name="Han M.V."/>
            <person name="Heger A."/>
            <person name="Hillier L."/>
            <person name="Hinrichs A.S."/>
            <person name="Holmes I."/>
            <person name="Hoskins R.A."/>
            <person name="Hubisz M.J."/>
            <person name="Hultmark D."/>
            <person name="Huntley M.A."/>
            <person name="Jaffe D.B."/>
            <person name="Jagadeeshan S."/>
            <person name="Jeck W.R."/>
            <person name="Johnson J."/>
            <person name="Jones C.D."/>
            <person name="Jordan W.C."/>
            <person name="Karpen G.H."/>
            <person name="Kataoka E."/>
            <person name="Keightley P.D."/>
            <person name="Kheradpour P."/>
            <person name="Kirkness E.F."/>
            <person name="Koerich L.B."/>
            <person name="Kristiansen K."/>
            <person name="Kudrna D."/>
            <person name="Kulathinal R.J."/>
            <person name="Kumar S."/>
            <person name="Kwok R."/>
            <person name="Lander E."/>
            <person name="Langley C.H."/>
            <person name="Lapoint R."/>
            <person name="Lazzaro B.P."/>
            <person name="Lee S.J."/>
            <person name="Levesque L."/>
            <person name="Li R."/>
            <person name="Lin C.F."/>
            <person name="Lin M.F."/>
            <person name="Lindblad-Toh K."/>
            <person name="Llopart A."/>
            <person name="Long M."/>
            <person name="Low L."/>
            <person name="Lozovsky E."/>
            <person name="Lu J."/>
            <person name="Luo M."/>
            <person name="Machado C.A."/>
            <person name="Makalowski W."/>
            <person name="Marzo M."/>
            <person name="Matsuda M."/>
            <person name="Matzkin L."/>
            <person name="McAllister B."/>
            <person name="McBride C.S."/>
            <person name="McKernan B."/>
            <person name="McKernan K."/>
            <person name="Mendez-Lago M."/>
            <person name="Minx P."/>
            <person name="Mollenhauer M.U."/>
            <person name="Montooth K."/>
            <person name="Mount S.M."/>
            <person name="Mu X."/>
            <person name="Myers E."/>
            <person name="Negre B."/>
            <person name="Newfeld S."/>
            <person name="Nielsen R."/>
            <person name="Noor M.A."/>
            <person name="O'Grady P."/>
            <person name="Pachter L."/>
            <person name="Papaceit M."/>
            <person name="Parisi M.J."/>
            <person name="Parisi M."/>
            <person name="Parts L."/>
            <person name="Pedersen J.S."/>
            <person name="Pesole G."/>
            <person name="Phillippy A.M."/>
            <person name="Ponting C.P."/>
            <person name="Pop M."/>
            <person name="Porcelli D."/>
            <person name="Powell J.R."/>
            <person name="Prohaska S."/>
            <person name="Pruitt K."/>
            <person name="Puig M."/>
            <person name="Quesneville H."/>
            <person name="Ram K.R."/>
            <person name="Rand D."/>
            <person name="Rasmussen M.D."/>
            <person name="Reed L.K."/>
            <person name="Reenan R."/>
            <person name="Reily A."/>
            <person name="Remington K.A."/>
            <person name="Rieger T.T."/>
            <person name="Ritchie M.G."/>
            <person name="Robin C."/>
            <person name="Rogers Y.H."/>
            <person name="Rohde C."/>
            <person name="Rozas J."/>
            <person name="Rubenfield M.J."/>
            <person name="Ruiz A."/>
            <person name="Russo S."/>
            <person name="Salzberg S.L."/>
            <person name="Sanchez-Gracia A."/>
            <person name="Saranga D.J."/>
            <person name="Sato H."/>
            <person name="Schaeffer S.W."/>
            <person name="Schatz M.C."/>
            <person name="Schlenke T."/>
            <person name="Schwartz R."/>
            <person name="Segarra C."/>
            <person name="Singh R.S."/>
            <person name="Sirot L."/>
            <person name="Sirota M."/>
            <person name="Sisneros N.B."/>
            <person name="Smith C.D."/>
            <person name="Smith T.F."/>
            <person name="Spieth J."/>
            <person name="Stage D.E."/>
            <person name="Stark A."/>
            <person name="Stephan W."/>
            <person name="Strausberg R.L."/>
            <person name="Strempel S."/>
            <person name="Sturgill D."/>
            <person name="Sutton G."/>
            <person name="Sutton G.G."/>
            <person name="Tao W."/>
            <person name="Teichmann S."/>
            <person name="Tobari Y.N."/>
            <person name="Tomimura Y."/>
            <person name="Tsolas J.M."/>
            <person name="Valente V.L."/>
            <person name="Venter E."/>
            <person name="Venter J.C."/>
            <person name="Vicario S."/>
            <person name="Vieira F.G."/>
            <person name="Vilella A.J."/>
            <person name="Villasante A."/>
            <person name="Walenz B."/>
            <person name="Wang J."/>
            <person name="Wasserman M."/>
            <person name="Watts T."/>
            <person name="Wilson D."/>
            <person name="Wilson R.K."/>
            <person name="Wing R.A."/>
            <person name="Wolfner M.F."/>
            <person name="Wong A."/>
            <person name="Wong G.K."/>
            <person name="Wu C.I."/>
            <person name="Wu G."/>
            <person name="Yamamoto D."/>
            <person name="Yang H.P."/>
            <person name="Yang S.P."/>
            <person name="Yorke J.A."/>
            <person name="Yoshida K."/>
            <person name="Zdobnov E."/>
            <person name="Zhang P."/>
            <person name="Zhang Y."/>
            <person name="Zimin A.V."/>
            <person name="Baldwin J."/>
            <person name="Abdouelleil A."/>
            <person name="Abdulkadir J."/>
            <person name="Abebe A."/>
            <person name="Abera B."/>
            <person name="Abreu J."/>
            <person name="Acer S.C."/>
            <person name="Aftuck L."/>
            <person name="Alexander A."/>
            <person name="An P."/>
            <person name="Anderson E."/>
            <person name="Anderson S."/>
            <person name="Arachi H."/>
            <person name="Azer M."/>
            <person name="Bachantsang P."/>
            <person name="Barry A."/>
            <person name="Bayul T."/>
            <person name="Berlin A."/>
            <person name="Bessette D."/>
            <person name="Bloom T."/>
            <person name="Blye J."/>
            <person name="Boguslavskiy L."/>
            <person name="Bonnet C."/>
            <person name="Boukhgalter B."/>
            <person name="Bourzgui I."/>
            <person name="Brown A."/>
            <person name="Cahill P."/>
            <person name="Channer S."/>
            <person name="Cheshatsang Y."/>
            <person name="Chuda L."/>
            <person name="Citroen M."/>
            <person name="Collymore A."/>
            <person name="Cooke P."/>
            <person name="Costello M."/>
            <person name="D'Aco K."/>
            <person name="Daza R."/>
            <person name="De Haan G."/>
            <person name="DeGray S."/>
            <person name="DeMaso C."/>
            <person name="Dhargay N."/>
            <person name="Dooley K."/>
            <person name="Dooley E."/>
            <person name="Doricent M."/>
            <person name="Dorje P."/>
            <person name="Dorjee K."/>
            <person name="Dupes A."/>
            <person name="Elong R."/>
            <person name="Falk J."/>
            <person name="Farina A."/>
            <person name="Faro S."/>
            <person name="Ferguson D."/>
            <person name="Fisher S."/>
            <person name="Foley C.D."/>
            <person name="Franke A."/>
            <person name="Friedrich D."/>
            <person name="Gadbois L."/>
            <person name="Gearin G."/>
            <person name="Gearin C.R."/>
            <person name="Giannoukos G."/>
            <person name="Goode T."/>
            <person name="Graham J."/>
            <person name="Grandbois E."/>
            <person name="Grewal S."/>
            <person name="Gyaltsen K."/>
            <person name="Hafez N."/>
            <person name="Hagos B."/>
            <person name="Hall J."/>
            <person name="Henson C."/>
            <person name="Hollinger A."/>
            <person name="Honan T."/>
            <person name="Huard M.D."/>
            <person name="Hughes L."/>
            <person name="Hurhula B."/>
            <person name="Husby M.E."/>
            <person name="Kamat A."/>
            <person name="Kanga B."/>
            <person name="Kashin S."/>
            <person name="Khazanovich D."/>
            <person name="Kisner P."/>
            <person name="Lance K."/>
            <person name="Lara M."/>
            <person name="Lee W."/>
            <person name="Lennon N."/>
            <person name="Letendre F."/>
            <person name="LeVine R."/>
            <person name="Lipovsky A."/>
            <person name="Liu X."/>
            <person name="Liu J."/>
            <person name="Liu S."/>
            <person name="Lokyitsang T."/>
            <person name="Lokyitsang Y."/>
            <person name="Lubonja R."/>
            <person name="Lui A."/>
            <person name="MacDonald P."/>
            <person name="Magnisalis V."/>
            <person name="Maru K."/>
            <person name="Matthews C."/>
            <person name="McCusker W."/>
            <person name="McDonough S."/>
            <person name="Mehta T."/>
            <person name="Meldrim J."/>
            <person name="Meneus L."/>
            <person name="Mihai O."/>
            <person name="Mihalev A."/>
            <person name="Mihova T."/>
            <person name="Mittelman R."/>
            <person name="Mlenga V."/>
            <person name="Montmayeur A."/>
            <person name="Mulrain L."/>
            <person name="Navidi A."/>
            <person name="Naylor J."/>
            <person name="Negash T."/>
            <person name="Nguyen T."/>
            <person name="Nguyen N."/>
            <person name="Nicol R."/>
            <person name="Norbu C."/>
            <person name="Norbu N."/>
            <person name="Novod N."/>
            <person name="O'Neill B."/>
            <person name="Osman S."/>
            <person name="Markiewicz E."/>
            <person name="Oyono O.L."/>
            <person name="Patti C."/>
            <person name="Phunkhang P."/>
            <person name="Pierre F."/>
            <person name="Priest M."/>
            <person name="Raghuraman S."/>
            <person name="Rege F."/>
            <person name="Reyes R."/>
            <person name="Rise C."/>
            <person name="Rogov P."/>
            <person name="Ross K."/>
            <person name="Ryan E."/>
            <person name="Settipalli S."/>
            <person name="Shea T."/>
            <person name="Sherpa N."/>
            <person name="Shi L."/>
            <person name="Shih D."/>
            <person name="Sparrow T."/>
            <person name="Spaulding J."/>
            <person name="Stalker J."/>
            <person name="Stange-Thomann N."/>
            <person name="Stavropoulos S."/>
            <person name="Stone C."/>
            <person name="Strader C."/>
            <person name="Tesfaye S."/>
            <person name="Thomson T."/>
            <person name="Thoulutsang Y."/>
            <person name="Thoulutsang D."/>
            <person name="Topham K."/>
            <person name="Topping I."/>
            <person name="Tsamla T."/>
            <person name="Vassiliev H."/>
            <person name="Vo A."/>
            <person name="Wangchuk T."/>
            <person name="Wangdi T."/>
            <person name="Weiand M."/>
            <person name="Wilkinson J."/>
            <person name="Wilson A."/>
            <person name="Yadav S."/>
            <person name="Young G."/>
            <person name="Yu Q."/>
            <person name="Zembek L."/>
            <person name="Zhong D."/>
            <person name="Zimmer A."/>
            <person name="Zwirko Z."/>
            <person name="Jaffe D.B."/>
            <person name="Alvarez P."/>
            <person name="Brockman W."/>
            <person name="Butler J."/>
            <person name="Chin C."/>
            <person name="Gnerre S."/>
            <person name="Grabherr M."/>
            <person name="Kleber M."/>
            <person name="Mauceli E."/>
            <person name="MacCallum I."/>
        </authorList>
    </citation>
    <scope>NUCLEOTIDE SEQUENCE [LARGE SCALE GENOMIC DNA]</scope>
    <source>
        <strain evidence="2 3">TSC#14021-0224.01</strain>
    </source>
</reference>
<name>A0A0Q5WI45_DROER</name>
<dbReference type="KEGG" id="der:26526644"/>
<feature type="compositionally biased region" description="Basic and acidic residues" evidence="1">
    <location>
        <begin position="41"/>
        <end position="53"/>
    </location>
</feature>
<feature type="region of interest" description="Disordered" evidence="1">
    <location>
        <begin position="155"/>
        <end position="255"/>
    </location>
</feature>
<feature type="compositionally biased region" description="Polar residues" evidence="1">
    <location>
        <begin position="202"/>
        <end position="214"/>
    </location>
</feature>
<dbReference type="SMR" id="A0A0Q5WI45"/>
<evidence type="ECO:0000256" key="1">
    <source>
        <dbReference type="SAM" id="MobiDB-lite"/>
    </source>
</evidence>
<dbReference type="OrthoDB" id="7872160at2759"/>
<accession>A0A0Q5WI45</accession>
<dbReference type="AlphaFoldDB" id="A0A0Q5WI45"/>
<evidence type="ECO:0000313" key="2">
    <source>
        <dbReference type="EMBL" id="KQS69998.1"/>
    </source>
</evidence>
<dbReference type="EMBL" id="CH954177">
    <property type="protein sequence ID" value="KQS69998.1"/>
    <property type="molecule type" value="Genomic_DNA"/>
</dbReference>
<reference evidence="2 3" key="2">
    <citation type="journal article" date="2008" name="Bioinformatics">
        <title>Assembly reconciliation.</title>
        <authorList>
            <person name="Zimin A.V."/>
            <person name="Smith D.R."/>
            <person name="Sutton G."/>
            <person name="Yorke J.A."/>
        </authorList>
    </citation>
    <scope>NUCLEOTIDE SEQUENCE [LARGE SCALE GENOMIC DNA]</scope>
    <source>
        <strain evidence="2 3">TSC#14021-0224.01</strain>
    </source>
</reference>
<evidence type="ECO:0000313" key="3">
    <source>
        <dbReference type="Proteomes" id="UP000008711"/>
    </source>
</evidence>
<keyword evidence="3" id="KW-1185">Reference proteome</keyword>
<proteinExistence type="predicted"/>
<gene>
    <name evidence="2" type="primary">Dere\GG26820</name>
    <name evidence="2" type="synonym">GG26820</name>
    <name evidence="2" type="ORF">Dere_GG26820</name>
</gene>